<sequence>MKKKTFKRKKGTFFVSLFVLVLIIISLTIRFVSKEESINNLSLNSLYLNDKKINKVNKANIQNKIDDKIKTKNSSKDSKNTPKKSTYTDILMSFVGDCTLGTDSKFSGETMPVTLSNNNMDFSYLFKNVSSYFKKDDLTIANLETTFTDATIKNPKTFNFKAPPSYVESLTLGSIEAVNISNNHIYDYKEKGYNDTKKTLEQEKINYFGEGTIWKTTVKNKKFAFLGYRGWEDNIDFDKLKSEITQLKSEEYTVIISFHWGIERQYHPIEFQKKLAHFCIDNGADLIIGHHPHVLQGIETYKGKYICYSLANFCFGGNNNPQDKDTMIVQTQFNFKNDKLIETGLKVIPCSISSVKYKNDYCPTPLKGDNYTRVLNKLNEISPKSGFKLSEDFHFEKHE</sequence>
<dbReference type="InterPro" id="IPR029052">
    <property type="entry name" value="Metallo-depent_PP-like"/>
</dbReference>
<dbReference type="CDD" id="cd07381">
    <property type="entry name" value="MPP_CapA"/>
    <property type="match status" value="1"/>
</dbReference>
<comment type="caution">
    <text evidence="4">The sequence shown here is derived from an EMBL/GenBank/DDBJ whole genome shotgun (WGS) entry which is preliminary data.</text>
</comment>
<evidence type="ECO:0000313" key="5">
    <source>
        <dbReference type="Proteomes" id="UP001224418"/>
    </source>
</evidence>
<accession>A0ABU0JRE8</accession>
<keyword evidence="2" id="KW-1133">Transmembrane helix</keyword>
<comment type="similarity">
    <text evidence="1">Belongs to the CapA family.</text>
</comment>
<evidence type="ECO:0000313" key="4">
    <source>
        <dbReference type="EMBL" id="MDQ0478482.1"/>
    </source>
</evidence>
<evidence type="ECO:0000256" key="2">
    <source>
        <dbReference type="SAM" id="Phobius"/>
    </source>
</evidence>
<name>A0ABU0JRE8_HATLI</name>
<dbReference type="SUPFAM" id="SSF56300">
    <property type="entry name" value="Metallo-dependent phosphatases"/>
    <property type="match status" value="1"/>
</dbReference>
<dbReference type="PANTHER" id="PTHR33393">
    <property type="entry name" value="POLYGLUTAMINE SYNTHESIS ACCESSORY PROTEIN RV0574C-RELATED"/>
    <property type="match status" value="1"/>
</dbReference>
<dbReference type="PANTHER" id="PTHR33393:SF13">
    <property type="entry name" value="PGA BIOSYNTHESIS PROTEIN CAPA"/>
    <property type="match status" value="1"/>
</dbReference>
<evidence type="ECO:0000256" key="1">
    <source>
        <dbReference type="ARBA" id="ARBA00005662"/>
    </source>
</evidence>
<dbReference type="RefSeq" id="WP_111943789.1">
    <property type="nucleotide sequence ID" value="NZ_BAAACJ010000024.1"/>
</dbReference>
<organism evidence="4 5">
    <name type="scientific">Hathewaya limosa</name>
    <name type="common">Clostridium limosum</name>
    <dbReference type="NCBI Taxonomy" id="1536"/>
    <lineage>
        <taxon>Bacteria</taxon>
        <taxon>Bacillati</taxon>
        <taxon>Bacillota</taxon>
        <taxon>Clostridia</taxon>
        <taxon>Eubacteriales</taxon>
        <taxon>Clostridiaceae</taxon>
        <taxon>Hathewaya</taxon>
    </lineage>
</organism>
<feature type="domain" description="Capsule synthesis protein CapA" evidence="3">
    <location>
        <begin position="91"/>
        <end position="317"/>
    </location>
</feature>
<keyword evidence="2" id="KW-0812">Transmembrane</keyword>
<dbReference type="InterPro" id="IPR019079">
    <property type="entry name" value="Capsule_synth_CapA"/>
</dbReference>
<evidence type="ECO:0000259" key="3">
    <source>
        <dbReference type="SMART" id="SM00854"/>
    </source>
</evidence>
<dbReference type="Proteomes" id="UP001224418">
    <property type="component" value="Unassembled WGS sequence"/>
</dbReference>
<feature type="transmembrane region" description="Helical" evidence="2">
    <location>
        <begin position="12"/>
        <end position="32"/>
    </location>
</feature>
<dbReference type="EMBL" id="JAUSWN010000001">
    <property type="protein sequence ID" value="MDQ0478482.1"/>
    <property type="molecule type" value="Genomic_DNA"/>
</dbReference>
<protein>
    <submittedName>
        <fullName evidence="4">Poly-gamma-glutamate synthesis protein (Capsule biosynthesis protein)</fullName>
    </submittedName>
</protein>
<dbReference type="Pfam" id="PF09587">
    <property type="entry name" value="PGA_cap"/>
    <property type="match status" value="1"/>
</dbReference>
<reference evidence="4 5" key="1">
    <citation type="submission" date="2023-07" db="EMBL/GenBank/DDBJ databases">
        <title>Genomic Encyclopedia of Type Strains, Phase IV (KMG-IV): sequencing the most valuable type-strain genomes for metagenomic binning, comparative biology and taxonomic classification.</title>
        <authorList>
            <person name="Goeker M."/>
        </authorList>
    </citation>
    <scope>NUCLEOTIDE SEQUENCE [LARGE SCALE GENOMIC DNA]</scope>
    <source>
        <strain evidence="4 5">DSM 1400</strain>
    </source>
</reference>
<gene>
    <name evidence="4" type="ORF">QOZ93_000183</name>
</gene>
<dbReference type="InterPro" id="IPR052169">
    <property type="entry name" value="CW_Biosynth-Accessory"/>
</dbReference>
<proteinExistence type="inferred from homology"/>
<keyword evidence="5" id="KW-1185">Reference proteome</keyword>
<dbReference type="SMART" id="SM00854">
    <property type="entry name" value="PGA_cap"/>
    <property type="match status" value="1"/>
</dbReference>
<keyword evidence="2" id="KW-0472">Membrane</keyword>
<dbReference type="Gene3D" id="3.60.21.10">
    <property type="match status" value="1"/>
</dbReference>